<evidence type="ECO:0000256" key="8">
    <source>
        <dbReference type="ARBA" id="ARBA00022840"/>
    </source>
</evidence>
<organism evidence="15 16">
    <name type="scientific">Bionectria ochroleuca</name>
    <name type="common">Gliocladium roseum</name>
    <dbReference type="NCBI Taxonomy" id="29856"/>
    <lineage>
        <taxon>Eukaryota</taxon>
        <taxon>Fungi</taxon>
        <taxon>Dikarya</taxon>
        <taxon>Ascomycota</taxon>
        <taxon>Pezizomycotina</taxon>
        <taxon>Sordariomycetes</taxon>
        <taxon>Hypocreomycetidae</taxon>
        <taxon>Hypocreales</taxon>
        <taxon>Bionectriaceae</taxon>
        <taxon>Clonostachys</taxon>
    </lineage>
</organism>
<evidence type="ECO:0000256" key="5">
    <source>
        <dbReference type="ARBA" id="ARBA00022679"/>
    </source>
</evidence>
<dbReference type="PROSITE" id="PS00108">
    <property type="entry name" value="PROTEIN_KINASE_ST"/>
    <property type="match status" value="1"/>
</dbReference>
<accession>A0ABY6UGF2</accession>
<keyword evidence="10" id="KW-0072">Autophagy</keyword>
<evidence type="ECO:0000256" key="13">
    <source>
        <dbReference type="ARBA" id="ARBA00048679"/>
    </source>
</evidence>
<dbReference type="EMBL" id="CABFNS010000817">
    <property type="protein sequence ID" value="VUC30281.1"/>
    <property type="molecule type" value="Genomic_DNA"/>
</dbReference>
<keyword evidence="16" id="KW-1185">Reference proteome</keyword>
<dbReference type="InterPro" id="IPR000719">
    <property type="entry name" value="Prot_kinase_dom"/>
</dbReference>
<keyword evidence="4" id="KW-0723">Serine/threonine-protein kinase</keyword>
<proteinExistence type="predicted"/>
<dbReference type="Gene3D" id="1.10.510.10">
    <property type="entry name" value="Transferase(Phosphotransferase) domain 1"/>
    <property type="match status" value="1"/>
</dbReference>
<protein>
    <recommendedName>
        <fullName evidence="2">non-specific serine/threonine protein kinase</fullName>
        <ecNumber evidence="2">2.7.11.1</ecNumber>
    </recommendedName>
    <alternativeName>
        <fullName evidence="11">Autophagy-related protein 1</fullName>
    </alternativeName>
</protein>
<gene>
    <name evidence="15" type="ORF">CLO192961_LOCUS282388</name>
</gene>
<comment type="catalytic activity">
    <reaction evidence="12">
        <text>L-threonyl-[protein] + ATP = O-phospho-L-threonyl-[protein] + ADP + H(+)</text>
        <dbReference type="Rhea" id="RHEA:46608"/>
        <dbReference type="Rhea" id="RHEA-COMP:11060"/>
        <dbReference type="Rhea" id="RHEA-COMP:11605"/>
        <dbReference type="ChEBI" id="CHEBI:15378"/>
        <dbReference type="ChEBI" id="CHEBI:30013"/>
        <dbReference type="ChEBI" id="CHEBI:30616"/>
        <dbReference type="ChEBI" id="CHEBI:61977"/>
        <dbReference type="ChEBI" id="CHEBI:456216"/>
        <dbReference type="EC" id="2.7.11.1"/>
    </reaction>
</comment>
<evidence type="ECO:0000256" key="6">
    <source>
        <dbReference type="ARBA" id="ARBA00022741"/>
    </source>
</evidence>
<reference evidence="15 16" key="1">
    <citation type="submission" date="2019-06" db="EMBL/GenBank/DDBJ databases">
        <authorList>
            <person name="Broberg M."/>
        </authorList>
    </citation>
    <scope>NUCLEOTIDE SEQUENCE [LARGE SCALE GENOMIC DNA]</scope>
</reference>
<name>A0ABY6UGF2_BIOOC</name>
<dbReference type="PANTHER" id="PTHR24348:SF22">
    <property type="entry name" value="NON-SPECIFIC SERINE_THREONINE PROTEIN KINASE"/>
    <property type="match status" value="1"/>
</dbReference>
<comment type="catalytic activity">
    <reaction evidence="13">
        <text>L-seryl-[protein] + ATP = O-phospho-L-seryl-[protein] + ADP + H(+)</text>
        <dbReference type="Rhea" id="RHEA:17989"/>
        <dbReference type="Rhea" id="RHEA-COMP:9863"/>
        <dbReference type="Rhea" id="RHEA-COMP:11604"/>
        <dbReference type="ChEBI" id="CHEBI:15378"/>
        <dbReference type="ChEBI" id="CHEBI:29999"/>
        <dbReference type="ChEBI" id="CHEBI:30616"/>
        <dbReference type="ChEBI" id="CHEBI:83421"/>
        <dbReference type="ChEBI" id="CHEBI:456216"/>
        <dbReference type="EC" id="2.7.11.1"/>
    </reaction>
</comment>
<dbReference type="EC" id="2.7.11.1" evidence="2"/>
<evidence type="ECO:0000256" key="2">
    <source>
        <dbReference type="ARBA" id="ARBA00012513"/>
    </source>
</evidence>
<dbReference type="InterPro" id="IPR011009">
    <property type="entry name" value="Kinase-like_dom_sf"/>
</dbReference>
<comment type="subcellular location">
    <subcellularLocation>
        <location evidence="1">Preautophagosomal structure membrane</location>
        <topology evidence="1">Peripheral membrane protein</topology>
    </subcellularLocation>
</comment>
<evidence type="ECO:0000313" key="16">
    <source>
        <dbReference type="Proteomes" id="UP000766486"/>
    </source>
</evidence>
<feature type="domain" description="Protein kinase" evidence="14">
    <location>
        <begin position="49"/>
        <end position="328"/>
    </location>
</feature>
<keyword evidence="8" id="KW-0067">ATP-binding</keyword>
<dbReference type="PROSITE" id="PS50011">
    <property type="entry name" value="PROTEIN_KINASE_DOM"/>
    <property type="match status" value="1"/>
</dbReference>
<keyword evidence="7" id="KW-0418">Kinase</keyword>
<dbReference type="Pfam" id="PF00069">
    <property type="entry name" value="Pkinase"/>
    <property type="match status" value="1"/>
</dbReference>
<evidence type="ECO:0000256" key="10">
    <source>
        <dbReference type="ARBA" id="ARBA00023006"/>
    </source>
</evidence>
<dbReference type="SUPFAM" id="SSF56112">
    <property type="entry name" value="Protein kinase-like (PK-like)"/>
    <property type="match status" value="1"/>
</dbReference>
<evidence type="ECO:0000256" key="7">
    <source>
        <dbReference type="ARBA" id="ARBA00022777"/>
    </source>
</evidence>
<keyword evidence="5" id="KW-0808">Transferase</keyword>
<evidence type="ECO:0000256" key="11">
    <source>
        <dbReference type="ARBA" id="ARBA00030237"/>
    </source>
</evidence>
<evidence type="ECO:0000256" key="1">
    <source>
        <dbReference type="ARBA" id="ARBA00004623"/>
    </source>
</evidence>
<evidence type="ECO:0000256" key="9">
    <source>
        <dbReference type="ARBA" id="ARBA00022927"/>
    </source>
</evidence>
<keyword evidence="9" id="KW-0653">Protein transport</keyword>
<evidence type="ECO:0000256" key="4">
    <source>
        <dbReference type="ARBA" id="ARBA00022527"/>
    </source>
</evidence>
<dbReference type="PANTHER" id="PTHR24348">
    <property type="entry name" value="SERINE/THREONINE-PROTEIN KINASE UNC-51-RELATED"/>
    <property type="match status" value="1"/>
</dbReference>
<evidence type="ECO:0000256" key="3">
    <source>
        <dbReference type="ARBA" id="ARBA00022448"/>
    </source>
</evidence>
<dbReference type="Proteomes" id="UP000766486">
    <property type="component" value="Unassembled WGS sequence"/>
</dbReference>
<evidence type="ECO:0000313" key="15">
    <source>
        <dbReference type="EMBL" id="VUC30281.1"/>
    </source>
</evidence>
<sequence length="328" mass="37675">MPRIRNQRLPDLVYDSKLETYIQGDCTEHVFYEPGRSLRERQKRRVESWEREHRLGNGSFGVVYREKLRGHGRPIYRAVKKISKRVVEGEDLDYIRELEAIAKFSHRRYSHCFVRSEGWFELDDAVFITMEYLEHGDLQKYLTRPFSEAEAAPIVAQVLEGLQFMHSSGFVHRDLKPGNIMVVEKGPSWYVKIADFGISKRRQQGVTTLHTMQRGTLGFAAPEVLGMDNDTESPVTSYDFSVDLWSLGAVTFYLVTNMMAFASSAKTVIRQGFYNEFAVIKTRRSANGINSSFTSVAGFSCYEWGWCFTSKFATSVGRTLAREQARGY</sequence>
<keyword evidence="6" id="KW-0547">Nucleotide-binding</keyword>
<dbReference type="InterPro" id="IPR045269">
    <property type="entry name" value="Atg1-like"/>
</dbReference>
<dbReference type="InterPro" id="IPR008271">
    <property type="entry name" value="Ser/Thr_kinase_AS"/>
</dbReference>
<dbReference type="SMART" id="SM00220">
    <property type="entry name" value="S_TKc"/>
    <property type="match status" value="1"/>
</dbReference>
<evidence type="ECO:0000259" key="14">
    <source>
        <dbReference type="PROSITE" id="PS50011"/>
    </source>
</evidence>
<evidence type="ECO:0000256" key="12">
    <source>
        <dbReference type="ARBA" id="ARBA00047899"/>
    </source>
</evidence>
<keyword evidence="3" id="KW-0813">Transport</keyword>
<comment type="caution">
    <text evidence="15">The sequence shown here is derived from an EMBL/GenBank/DDBJ whole genome shotgun (WGS) entry which is preliminary data.</text>
</comment>